<evidence type="ECO:0000313" key="3">
    <source>
        <dbReference type="Proteomes" id="UP001359559"/>
    </source>
</evidence>
<accession>A0AAN9KLS2</accession>
<gene>
    <name evidence="2" type="ORF">RJT34_03195</name>
</gene>
<feature type="transmembrane region" description="Helical" evidence="1">
    <location>
        <begin position="42"/>
        <end position="65"/>
    </location>
</feature>
<comment type="caution">
    <text evidence="2">The sequence shown here is derived from an EMBL/GenBank/DDBJ whole genome shotgun (WGS) entry which is preliminary data.</text>
</comment>
<evidence type="ECO:0000313" key="2">
    <source>
        <dbReference type="EMBL" id="KAK7318493.1"/>
    </source>
</evidence>
<proteinExistence type="predicted"/>
<evidence type="ECO:0000256" key="1">
    <source>
        <dbReference type="SAM" id="Phobius"/>
    </source>
</evidence>
<protein>
    <submittedName>
        <fullName evidence="2">Uncharacterized protein</fullName>
    </submittedName>
</protein>
<dbReference type="Proteomes" id="UP001359559">
    <property type="component" value="Unassembled WGS sequence"/>
</dbReference>
<keyword evidence="3" id="KW-1185">Reference proteome</keyword>
<keyword evidence="1" id="KW-0472">Membrane</keyword>
<reference evidence="2 3" key="1">
    <citation type="submission" date="2024-01" db="EMBL/GenBank/DDBJ databases">
        <title>The genomes of 5 underutilized Papilionoideae crops provide insights into root nodulation and disease resistance.</title>
        <authorList>
            <person name="Yuan L."/>
        </authorList>
    </citation>
    <scope>NUCLEOTIDE SEQUENCE [LARGE SCALE GENOMIC DNA]</scope>
    <source>
        <strain evidence="2">LY-2023</strain>
        <tissue evidence="2">Leaf</tissue>
    </source>
</reference>
<dbReference type="AlphaFoldDB" id="A0AAN9KLS2"/>
<keyword evidence="1" id="KW-1133">Transmembrane helix</keyword>
<sequence length="94" mass="10999">MRCIFCIGHASQSCMNFWMEVVFFGCVDKEEGKGGWWLTHCYLVIGVFQFILSLYFLWVSSVILFPSFMYSYKKEALNDKLFPLQNEGICSLKK</sequence>
<dbReference type="EMBL" id="JAYKXN010000001">
    <property type="protein sequence ID" value="KAK7318493.1"/>
    <property type="molecule type" value="Genomic_DNA"/>
</dbReference>
<name>A0AAN9KLS2_CLITE</name>
<organism evidence="2 3">
    <name type="scientific">Clitoria ternatea</name>
    <name type="common">Butterfly pea</name>
    <dbReference type="NCBI Taxonomy" id="43366"/>
    <lineage>
        <taxon>Eukaryota</taxon>
        <taxon>Viridiplantae</taxon>
        <taxon>Streptophyta</taxon>
        <taxon>Embryophyta</taxon>
        <taxon>Tracheophyta</taxon>
        <taxon>Spermatophyta</taxon>
        <taxon>Magnoliopsida</taxon>
        <taxon>eudicotyledons</taxon>
        <taxon>Gunneridae</taxon>
        <taxon>Pentapetalae</taxon>
        <taxon>rosids</taxon>
        <taxon>fabids</taxon>
        <taxon>Fabales</taxon>
        <taxon>Fabaceae</taxon>
        <taxon>Papilionoideae</taxon>
        <taxon>50 kb inversion clade</taxon>
        <taxon>NPAAA clade</taxon>
        <taxon>indigoferoid/millettioid clade</taxon>
        <taxon>Phaseoleae</taxon>
        <taxon>Clitoria</taxon>
    </lineage>
</organism>
<keyword evidence="1" id="KW-0812">Transmembrane</keyword>